<protein>
    <submittedName>
        <fullName evidence="14">Uncharacterized protein</fullName>
    </submittedName>
</protein>
<dbReference type="InterPro" id="IPR041469">
    <property type="entry name" value="Subtilisin-like_FN3"/>
</dbReference>
<dbReference type="EMBL" id="BPVZ01000051">
    <property type="protein sequence ID" value="GKV18847.1"/>
    <property type="molecule type" value="Genomic_DNA"/>
</dbReference>
<proteinExistence type="inferred from homology"/>
<evidence type="ECO:0000256" key="1">
    <source>
        <dbReference type="ARBA" id="ARBA00011073"/>
    </source>
</evidence>
<dbReference type="InterPro" id="IPR037045">
    <property type="entry name" value="S8pro/Inhibitor_I9_sf"/>
</dbReference>
<keyword evidence="3 9" id="KW-0732">Signal</keyword>
<dbReference type="GO" id="GO:0006508">
    <property type="term" value="P:proteolysis"/>
    <property type="evidence" value="ECO:0007669"/>
    <property type="project" value="UniProtKB-KW"/>
</dbReference>
<comment type="similarity">
    <text evidence="1 8">Belongs to the peptidase S8 family.</text>
</comment>
<feature type="signal peptide" evidence="9">
    <location>
        <begin position="1"/>
        <end position="25"/>
    </location>
</feature>
<keyword evidence="2 8" id="KW-0645">Protease</keyword>
<dbReference type="InterPro" id="IPR023828">
    <property type="entry name" value="Peptidase_S8_Ser-AS"/>
</dbReference>
<dbReference type="Pfam" id="PF02225">
    <property type="entry name" value="PA"/>
    <property type="match status" value="1"/>
</dbReference>
<dbReference type="AlphaFoldDB" id="A0AAV5K5B1"/>
<dbReference type="PANTHER" id="PTHR10795">
    <property type="entry name" value="PROPROTEIN CONVERTASE SUBTILISIN/KEXIN"/>
    <property type="match status" value="1"/>
</dbReference>
<dbReference type="Pfam" id="PF05922">
    <property type="entry name" value="Inhibitor_I9"/>
    <property type="match status" value="1"/>
</dbReference>
<feature type="active site" description="Charge relay system" evidence="7 8">
    <location>
        <position position="224"/>
    </location>
</feature>
<dbReference type="InterPro" id="IPR036852">
    <property type="entry name" value="Peptidase_S8/S53_dom_sf"/>
</dbReference>
<feature type="domain" description="Subtilisin-like protease fibronectin type-III" evidence="13">
    <location>
        <begin position="646"/>
        <end position="737"/>
    </location>
</feature>
<dbReference type="FunFam" id="3.30.70.80:FF:000002">
    <property type="entry name" value="Subtilisin-like protease SBT5.3"/>
    <property type="match status" value="1"/>
</dbReference>
<sequence>MEFPKFVLLFLSSILISSFLAPAFAIKKSYIVYLGSHSHGPDVLEADLHRVTDSHHEFLASFVGSIEKAQDVILYSYVRHINGFSAILDEEEAAQIAKHPKVVSVFPDQPRQLHTTNSWHFMSLENNYGMIPFFSAWKRGEFGKDVIIANLDTGVWPESRSFSDHGMGPVPSRWKGTCETNRIADDVHCNRKVIGARYFNKGYLAAVGGILDHTYNSPRDDSGHGSHTLSTAGGNFVIGASLGNVTGTAKGGSPHARVATYKVCWPSSGCYDSDILAGFDMAIHDGADIISVSLGANSPNIEYFSDSVAVGAFHAVKNGITVVASAGNAGPLPGTVVNAAPWIITVGASTQDREFRNFVRTPNGMILKARFANSSANDALLCLQGTLDPEKVKGKILVCQRGGIERLEKGVNAANAGAVGMILYNDYSTGNELVADLHVLPATHITYKDGLKLSAYLNSTANPLGFITPLEVFIGKKPAPVMAGFSSRGPNVLTPEILKPDITAPGVDIIAAYSEGFSEDGQKVPYNMLSGTSMSCPHVSGVAGLIKAAHPEWSPAAVRSAIMTTARTWDNTGFPILDYNESEKSSPFNHGAGHISPNKAQNPGLVYDLTTNDYLDFLCAIGYNETIVQSFSETPYKCPKSASLLNFNYPSIVVPHLNGTTTVTRKLKNVGAPGIYVALVREPLGISVTVEPKFLSFVKMGEEKSFKMTLTGVAEKHVFGDLTWRNRRQFVRSPIVVTAANSR</sequence>
<dbReference type="Gene3D" id="3.50.30.30">
    <property type="match status" value="1"/>
</dbReference>
<dbReference type="SUPFAM" id="SSF52743">
    <property type="entry name" value="Subtilisin-like"/>
    <property type="match status" value="1"/>
</dbReference>
<evidence type="ECO:0000256" key="8">
    <source>
        <dbReference type="PROSITE-ProRule" id="PRU01240"/>
    </source>
</evidence>
<evidence type="ECO:0000259" key="10">
    <source>
        <dbReference type="Pfam" id="PF00082"/>
    </source>
</evidence>
<dbReference type="PROSITE" id="PS00138">
    <property type="entry name" value="SUBTILASE_SER"/>
    <property type="match status" value="1"/>
</dbReference>
<keyword evidence="15" id="KW-1185">Reference proteome</keyword>
<evidence type="ECO:0000256" key="4">
    <source>
        <dbReference type="ARBA" id="ARBA00022801"/>
    </source>
</evidence>
<name>A0AAV5K5B1_9ROSI</name>
<dbReference type="Pfam" id="PF00082">
    <property type="entry name" value="Peptidase_S8"/>
    <property type="match status" value="1"/>
</dbReference>
<evidence type="ECO:0000256" key="3">
    <source>
        <dbReference type="ARBA" id="ARBA00022729"/>
    </source>
</evidence>
<dbReference type="Proteomes" id="UP001054252">
    <property type="component" value="Unassembled WGS sequence"/>
</dbReference>
<dbReference type="FunFam" id="2.60.40.2310:FF:000001">
    <property type="entry name" value="Subtilisin-like protease SBT1.5"/>
    <property type="match status" value="1"/>
</dbReference>
<comment type="caution">
    <text evidence="14">The sequence shown here is derived from an EMBL/GenBank/DDBJ whole genome shotgun (WGS) entry which is preliminary data.</text>
</comment>
<dbReference type="InterPro" id="IPR015500">
    <property type="entry name" value="Peptidase_S8_subtilisin-rel"/>
</dbReference>
<keyword evidence="4 8" id="KW-0378">Hydrolase</keyword>
<evidence type="ECO:0000259" key="12">
    <source>
        <dbReference type="Pfam" id="PF05922"/>
    </source>
</evidence>
<evidence type="ECO:0000256" key="2">
    <source>
        <dbReference type="ARBA" id="ARBA00022670"/>
    </source>
</evidence>
<feature type="domain" description="Inhibitor I9" evidence="12">
    <location>
        <begin position="29"/>
        <end position="114"/>
    </location>
</feature>
<dbReference type="InterPro" id="IPR003137">
    <property type="entry name" value="PA_domain"/>
</dbReference>
<dbReference type="Gene3D" id="3.30.70.80">
    <property type="entry name" value="Peptidase S8 propeptide/proteinase inhibitor I9"/>
    <property type="match status" value="1"/>
</dbReference>
<evidence type="ECO:0000259" key="11">
    <source>
        <dbReference type="Pfam" id="PF02225"/>
    </source>
</evidence>
<feature type="domain" description="PA" evidence="11">
    <location>
        <begin position="386"/>
        <end position="453"/>
    </location>
</feature>
<dbReference type="FunFam" id="3.40.50.200:FF:000006">
    <property type="entry name" value="Subtilisin-like protease SBT1.5"/>
    <property type="match status" value="1"/>
</dbReference>
<evidence type="ECO:0000259" key="13">
    <source>
        <dbReference type="Pfam" id="PF17766"/>
    </source>
</evidence>
<feature type="active site" description="Charge relay system" evidence="7 8">
    <location>
        <position position="152"/>
    </location>
</feature>
<keyword evidence="6" id="KW-0325">Glycoprotein</keyword>
<evidence type="ECO:0000256" key="6">
    <source>
        <dbReference type="ARBA" id="ARBA00023180"/>
    </source>
</evidence>
<dbReference type="InterPro" id="IPR034197">
    <property type="entry name" value="Peptidases_S8_3"/>
</dbReference>
<dbReference type="SUPFAM" id="SSF52025">
    <property type="entry name" value="PA domain"/>
    <property type="match status" value="1"/>
</dbReference>
<evidence type="ECO:0000256" key="7">
    <source>
        <dbReference type="PIRSR" id="PIRSR615500-1"/>
    </source>
</evidence>
<dbReference type="PROSITE" id="PS51892">
    <property type="entry name" value="SUBTILASE"/>
    <property type="match status" value="1"/>
</dbReference>
<dbReference type="CDD" id="cd04852">
    <property type="entry name" value="Peptidases_S8_3"/>
    <property type="match status" value="1"/>
</dbReference>
<dbReference type="Gene3D" id="2.60.40.2310">
    <property type="match status" value="1"/>
</dbReference>
<dbReference type="Gene3D" id="3.40.50.200">
    <property type="entry name" value="Peptidase S8/S53 domain"/>
    <property type="match status" value="1"/>
</dbReference>
<feature type="domain" description="Peptidase S8/S53" evidence="10">
    <location>
        <begin position="143"/>
        <end position="570"/>
    </location>
</feature>
<evidence type="ECO:0000256" key="5">
    <source>
        <dbReference type="ARBA" id="ARBA00022825"/>
    </source>
</evidence>
<feature type="chain" id="PRO_5043416834" evidence="9">
    <location>
        <begin position="26"/>
        <end position="743"/>
    </location>
</feature>
<gene>
    <name evidence="14" type="ORF">SLEP1_g29173</name>
</gene>
<accession>A0AAV5K5B1</accession>
<dbReference type="PRINTS" id="PR00723">
    <property type="entry name" value="SUBTILISIN"/>
</dbReference>
<organism evidence="14 15">
    <name type="scientific">Rubroshorea leprosula</name>
    <dbReference type="NCBI Taxonomy" id="152421"/>
    <lineage>
        <taxon>Eukaryota</taxon>
        <taxon>Viridiplantae</taxon>
        <taxon>Streptophyta</taxon>
        <taxon>Embryophyta</taxon>
        <taxon>Tracheophyta</taxon>
        <taxon>Spermatophyta</taxon>
        <taxon>Magnoliopsida</taxon>
        <taxon>eudicotyledons</taxon>
        <taxon>Gunneridae</taxon>
        <taxon>Pentapetalae</taxon>
        <taxon>rosids</taxon>
        <taxon>malvids</taxon>
        <taxon>Malvales</taxon>
        <taxon>Dipterocarpaceae</taxon>
        <taxon>Rubroshorea</taxon>
    </lineage>
</organism>
<evidence type="ECO:0000313" key="15">
    <source>
        <dbReference type="Proteomes" id="UP001054252"/>
    </source>
</evidence>
<keyword evidence="5 8" id="KW-0720">Serine protease</keyword>
<dbReference type="InterPro" id="IPR046450">
    <property type="entry name" value="PA_dom_sf"/>
</dbReference>
<dbReference type="InterPro" id="IPR010259">
    <property type="entry name" value="S8pro/Inhibitor_I9"/>
</dbReference>
<evidence type="ECO:0000256" key="9">
    <source>
        <dbReference type="SAM" id="SignalP"/>
    </source>
</evidence>
<feature type="active site" description="Charge relay system" evidence="7 8">
    <location>
        <position position="533"/>
    </location>
</feature>
<dbReference type="CDD" id="cd02120">
    <property type="entry name" value="PA_subtilisin_like"/>
    <property type="match status" value="1"/>
</dbReference>
<evidence type="ECO:0000313" key="14">
    <source>
        <dbReference type="EMBL" id="GKV18847.1"/>
    </source>
</evidence>
<dbReference type="Pfam" id="PF17766">
    <property type="entry name" value="fn3_6"/>
    <property type="match status" value="1"/>
</dbReference>
<reference evidence="14 15" key="1">
    <citation type="journal article" date="2021" name="Commun. Biol.">
        <title>The genome of Shorea leprosula (Dipterocarpaceae) highlights the ecological relevance of drought in aseasonal tropical rainforests.</title>
        <authorList>
            <person name="Ng K.K.S."/>
            <person name="Kobayashi M.J."/>
            <person name="Fawcett J.A."/>
            <person name="Hatakeyama M."/>
            <person name="Paape T."/>
            <person name="Ng C.H."/>
            <person name="Ang C.C."/>
            <person name="Tnah L.H."/>
            <person name="Lee C.T."/>
            <person name="Nishiyama T."/>
            <person name="Sese J."/>
            <person name="O'Brien M.J."/>
            <person name="Copetti D."/>
            <person name="Mohd Noor M.I."/>
            <person name="Ong R.C."/>
            <person name="Putra M."/>
            <person name="Sireger I.Z."/>
            <person name="Indrioko S."/>
            <person name="Kosugi Y."/>
            <person name="Izuno A."/>
            <person name="Isagi Y."/>
            <person name="Lee S.L."/>
            <person name="Shimizu K.K."/>
        </authorList>
    </citation>
    <scope>NUCLEOTIDE SEQUENCE [LARGE SCALE GENOMIC DNA]</scope>
    <source>
        <strain evidence="14">214</strain>
    </source>
</reference>
<dbReference type="InterPro" id="IPR045051">
    <property type="entry name" value="SBT"/>
</dbReference>
<dbReference type="GO" id="GO:0004252">
    <property type="term" value="F:serine-type endopeptidase activity"/>
    <property type="evidence" value="ECO:0007669"/>
    <property type="project" value="UniProtKB-UniRule"/>
</dbReference>
<dbReference type="InterPro" id="IPR000209">
    <property type="entry name" value="Peptidase_S8/S53_dom"/>
</dbReference>